<gene>
    <name evidence="1" type="ORF">S06H3_58615</name>
</gene>
<accession>X1PIJ3</accession>
<sequence length="111" mass="12360">METGRRFISWKSGLTTISLLLLSRVAVVALGAAGSVFGIRTPNPGEGLWHHDIPIIGLFARWDSAMYLDIALIGYWKNALYAFRPLFPFILNAFHHYFGNPPREAAIIAGF</sequence>
<evidence type="ECO:0000313" key="1">
    <source>
        <dbReference type="EMBL" id="GAI56102.1"/>
    </source>
</evidence>
<name>X1PIJ3_9ZZZZ</name>
<comment type="caution">
    <text evidence="1">The sequence shown here is derived from an EMBL/GenBank/DDBJ whole genome shotgun (WGS) entry which is preliminary data.</text>
</comment>
<dbReference type="EMBL" id="BARV01037967">
    <property type="protein sequence ID" value="GAI56102.1"/>
    <property type="molecule type" value="Genomic_DNA"/>
</dbReference>
<dbReference type="AlphaFoldDB" id="X1PIJ3"/>
<reference evidence="1" key="1">
    <citation type="journal article" date="2014" name="Front. Microbiol.">
        <title>High frequency of phylogenetically diverse reductive dehalogenase-homologous genes in deep subseafloor sedimentary metagenomes.</title>
        <authorList>
            <person name="Kawai M."/>
            <person name="Futagami T."/>
            <person name="Toyoda A."/>
            <person name="Takaki Y."/>
            <person name="Nishi S."/>
            <person name="Hori S."/>
            <person name="Arai W."/>
            <person name="Tsubouchi T."/>
            <person name="Morono Y."/>
            <person name="Uchiyama I."/>
            <person name="Ito T."/>
            <person name="Fujiyama A."/>
            <person name="Inagaki F."/>
            <person name="Takami H."/>
        </authorList>
    </citation>
    <scope>NUCLEOTIDE SEQUENCE</scope>
    <source>
        <strain evidence="1">Expedition CK06-06</strain>
    </source>
</reference>
<feature type="non-terminal residue" evidence="1">
    <location>
        <position position="111"/>
    </location>
</feature>
<proteinExistence type="predicted"/>
<protein>
    <submittedName>
        <fullName evidence="1">Uncharacterized protein</fullName>
    </submittedName>
</protein>
<organism evidence="1">
    <name type="scientific">marine sediment metagenome</name>
    <dbReference type="NCBI Taxonomy" id="412755"/>
    <lineage>
        <taxon>unclassified sequences</taxon>
        <taxon>metagenomes</taxon>
        <taxon>ecological metagenomes</taxon>
    </lineage>
</organism>